<dbReference type="AlphaFoldDB" id="S5ASW6"/>
<sequence>MLNHLKTEITSLLAATYGHDDIACDNALFNAHIDTIQKALGQTSGDLAGIFFSNQKWFQAYNAAKHDLNARYKLIMKYVIAEICTFCDEDEVNALAMEMIENMA</sequence>
<name>S5ASW6_9ALTE</name>
<dbReference type="BioCyc" id="AMAC1300253:G12YX-3635-MONOMER"/>
<dbReference type="HOGENOM" id="CLU_2244270_0_0_6"/>
<keyword evidence="1" id="KW-0614">Plasmid</keyword>
<gene>
    <name evidence="1" type="ORF">I633_22841</name>
</gene>
<dbReference type="Proteomes" id="UP000014909">
    <property type="component" value="Plasmid unnamed"/>
</dbReference>
<evidence type="ECO:0000313" key="1">
    <source>
        <dbReference type="EMBL" id="AGP79988.1"/>
    </source>
</evidence>
<protein>
    <submittedName>
        <fullName evidence="1">Uncharacterized protein</fullName>
    </submittedName>
</protein>
<reference evidence="1 2" key="1">
    <citation type="journal article" date="2013" name="Genome Biol. Evol.">
        <title>Genomic Diversity of "Deep Ecotype" Alteromonas macleodii Isolates: Evidence for Pan-Mediterranean Clonal Frames.</title>
        <authorList>
            <person name="Lopez-Perez M."/>
            <person name="Gonzaga A."/>
            <person name="Rodriguez-Valera F."/>
        </authorList>
    </citation>
    <scope>NUCLEOTIDE SEQUENCE [LARGE SCALE GENOMIC DNA]</scope>
    <source>
        <strain evidence="2">'English Channel 615'</strain>
        <plasmid evidence="2">Plasmid</plasmid>
    </source>
</reference>
<evidence type="ECO:0000313" key="2">
    <source>
        <dbReference type="Proteomes" id="UP000014909"/>
    </source>
</evidence>
<geneLocation type="plasmid" evidence="1">
    <name>unnamed</name>
</geneLocation>
<accession>S5ASW6</accession>
<organism evidence="1 2">
    <name type="scientific">Alteromonas mediterranea 615</name>
    <dbReference type="NCBI Taxonomy" id="1300253"/>
    <lineage>
        <taxon>Bacteria</taxon>
        <taxon>Pseudomonadati</taxon>
        <taxon>Pseudomonadota</taxon>
        <taxon>Gammaproteobacteria</taxon>
        <taxon>Alteromonadales</taxon>
        <taxon>Alteromonadaceae</taxon>
        <taxon>Alteromonas/Salinimonas group</taxon>
        <taxon>Alteromonas</taxon>
    </lineage>
</organism>
<proteinExistence type="predicted"/>
<dbReference type="EMBL" id="CP004847">
    <property type="protein sequence ID" value="AGP79988.1"/>
    <property type="molecule type" value="Genomic_DNA"/>
</dbReference>
<dbReference type="KEGG" id="amh:I633_22841"/>
<dbReference type="PATRIC" id="fig|1300253.3.peg.4754"/>